<feature type="non-terminal residue" evidence="1">
    <location>
        <position position="311"/>
    </location>
</feature>
<evidence type="ECO:0000313" key="2">
    <source>
        <dbReference type="Proteomes" id="UP000016930"/>
    </source>
</evidence>
<name>M2R0C8_CERS8</name>
<proteinExistence type="predicted"/>
<dbReference type="OrthoDB" id="2797568at2759"/>
<dbReference type="AlphaFoldDB" id="M2R0C8"/>
<accession>M2R0C8</accession>
<dbReference type="STRING" id="914234.M2R0C8"/>
<keyword evidence="2" id="KW-1185">Reference proteome</keyword>
<reference evidence="1 2" key="1">
    <citation type="journal article" date="2012" name="Proc. Natl. Acad. Sci. U.S.A.">
        <title>Comparative genomics of Ceriporiopsis subvermispora and Phanerochaete chrysosporium provide insight into selective ligninolysis.</title>
        <authorList>
            <person name="Fernandez-Fueyo E."/>
            <person name="Ruiz-Duenas F.J."/>
            <person name="Ferreira P."/>
            <person name="Floudas D."/>
            <person name="Hibbett D.S."/>
            <person name="Canessa P."/>
            <person name="Larrondo L.F."/>
            <person name="James T.Y."/>
            <person name="Seelenfreund D."/>
            <person name="Lobos S."/>
            <person name="Polanco R."/>
            <person name="Tello M."/>
            <person name="Honda Y."/>
            <person name="Watanabe T."/>
            <person name="Watanabe T."/>
            <person name="Ryu J.S."/>
            <person name="Kubicek C.P."/>
            <person name="Schmoll M."/>
            <person name="Gaskell J."/>
            <person name="Hammel K.E."/>
            <person name="St John F.J."/>
            <person name="Vanden Wymelenberg A."/>
            <person name="Sabat G."/>
            <person name="Splinter BonDurant S."/>
            <person name="Syed K."/>
            <person name="Yadav J.S."/>
            <person name="Doddapaneni H."/>
            <person name="Subramanian V."/>
            <person name="Lavin J.L."/>
            <person name="Oguiza J.A."/>
            <person name="Perez G."/>
            <person name="Pisabarro A.G."/>
            <person name="Ramirez L."/>
            <person name="Santoyo F."/>
            <person name="Master E."/>
            <person name="Coutinho P.M."/>
            <person name="Henrissat B."/>
            <person name="Lombard V."/>
            <person name="Magnuson J.K."/>
            <person name="Kuees U."/>
            <person name="Hori C."/>
            <person name="Igarashi K."/>
            <person name="Samejima M."/>
            <person name="Held B.W."/>
            <person name="Barry K.W."/>
            <person name="LaButti K.M."/>
            <person name="Lapidus A."/>
            <person name="Lindquist E.A."/>
            <person name="Lucas S.M."/>
            <person name="Riley R."/>
            <person name="Salamov A.A."/>
            <person name="Hoffmeister D."/>
            <person name="Schwenk D."/>
            <person name="Hadar Y."/>
            <person name="Yarden O."/>
            <person name="de Vries R.P."/>
            <person name="Wiebenga A."/>
            <person name="Stenlid J."/>
            <person name="Eastwood D."/>
            <person name="Grigoriev I.V."/>
            <person name="Berka R.M."/>
            <person name="Blanchette R.A."/>
            <person name="Kersten P."/>
            <person name="Martinez A.T."/>
            <person name="Vicuna R."/>
            <person name="Cullen D."/>
        </authorList>
    </citation>
    <scope>NUCLEOTIDE SEQUENCE [LARGE SCALE GENOMIC DNA]</scope>
    <source>
        <strain evidence="1 2">B</strain>
    </source>
</reference>
<dbReference type="Proteomes" id="UP000016930">
    <property type="component" value="Unassembled WGS sequence"/>
</dbReference>
<dbReference type="HOGENOM" id="CLU_895886_0_0_1"/>
<dbReference type="EMBL" id="KB445816">
    <property type="protein sequence ID" value="EMD31707.1"/>
    <property type="molecule type" value="Genomic_DNA"/>
</dbReference>
<organism evidence="1 2">
    <name type="scientific">Ceriporiopsis subvermispora (strain B)</name>
    <name type="common">White-rot fungus</name>
    <name type="synonym">Gelatoporia subvermispora</name>
    <dbReference type="NCBI Taxonomy" id="914234"/>
    <lineage>
        <taxon>Eukaryota</taxon>
        <taxon>Fungi</taxon>
        <taxon>Dikarya</taxon>
        <taxon>Basidiomycota</taxon>
        <taxon>Agaricomycotina</taxon>
        <taxon>Agaricomycetes</taxon>
        <taxon>Polyporales</taxon>
        <taxon>Gelatoporiaceae</taxon>
        <taxon>Gelatoporia</taxon>
    </lineage>
</organism>
<sequence length="311" mass="35238">MVALCSHCRGRSPVPGLNKLTESFLKAKRISFMDTHSITIGFPYASYNKDADGSKPDVSATLPGEVFEDRLKLTWNHVSLVFVIIPEEDQDPLSPTRQFLGCPDKDTLRQLVINAPNLMAAHLSLFTFVIGIYDPSARIYRFDRASCIASPLFSYRDEPEILRTFLALRQPSSRDPTVKLATDEDLDWADETLQNKTGKGLSSEDRATSRWLAVYCLDNGQWCPEAVSNGQVAVLESSLVLKIDNRLGHNRRGFRFWKQKYLDPDRLEGLLESVIEGDLSQWEPRPDDGTVRFFKFRSTKDMVAAMRSTIR</sequence>
<gene>
    <name evidence="1" type="ORF">CERSUDRAFT_127261</name>
</gene>
<protein>
    <recommendedName>
        <fullName evidence="3">Fungal-type protein kinase domain-containing protein</fullName>
    </recommendedName>
</protein>
<evidence type="ECO:0008006" key="3">
    <source>
        <dbReference type="Google" id="ProtNLM"/>
    </source>
</evidence>
<evidence type="ECO:0000313" key="1">
    <source>
        <dbReference type="EMBL" id="EMD31707.1"/>
    </source>
</evidence>